<name>A0A3Q9K9M6_9ACTN</name>
<dbReference type="PANTHER" id="PTHR43283">
    <property type="entry name" value="BETA-LACTAMASE-RELATED"/>
    <property type="match status" value="1"/>
</dbReference>
<organism evidence="3 4">
    <name type="scientific">Streptomyces lydicus</name>
    <dbReference type="NCBI Taxonomy" id="47763"/>
    <lineage>
        <taxon>Bacteria</taxon>
        <taxon>Bacillati</taxon>
        <taxon>Actinomycetota</taxon>
        <taxon>Actinomycetes</taxon>
        <taxon>Kitasatosporales</taxon>
        <taxon>Streptomycetaceae</taxon>
        <taxon>Streptomyces</taxon>
    </lineage>
</organism>
<proteinExistence type="predicted"/>
<dbReference type="PANTHER" id="PTHR43283:SF14">
    <property type="entry name" value="BLL8153 PROTEIN"/>
    <property type="match status" value="1"/>
</dbReference>
<keyword evidence="1" id="KW-1133">Transmembrane helix</keyword>
<dbReference type="Gene3D" id="3.40.710.10">
    <property type="entry name" value="DD-peptidase/beta-lactamase superfamily"/>
    <property type="match status" value="1"/>
</dbReference>
<keyword evidence="3" id="KW-0378">Hydrolase</keyword>
<feature type="transmembrane region" description="Helical" evidence="1">
    <location>
        <begin position="12"/>
        <end position="29"/>
    </location>
</feature>
<reference evidence="3 4" key="1">
    <citation type="submission" date="2018-04" db="EMBL/GenBank/DDBJ databases">
        <title>Complete genome sequences of Streptomyces lydicus strain WYEC and characterization of antagonistic properties of biological control agents.</title>
        <authorList>
            <person name="Mariita R.M."/>
            <person name="Sello J.K."/>
        </authorList>
    </citation>
    <scope>NUCLEOTIDE SEQUENCE [LARGE SCALE GENOMIC DNA]</scope>
    <source>
        <strain evidence="3 4">WYEC 108</strain>
    </source>
</reference>
<sequence length="406" mass="44167">MRDVASGVGGAGGWLLGAAAAGAGAVWLWRHQDEVMTRRPVNEWTFTHMNLLMPTEDVRRGKDVFPLPRRPEPLPVTYGFEGRERSLAELHARTNTTSFVVLHGGEIVHESYPGRFAGDSVRFQLFSVTKSVTSMLIGIALDEGAIKDVTEPATAYCSGLAGSAFDGVTIEQLLDMSSGVGDLELYTIPDSLINRFGKAATGNGSLHDVVSSAERSAEAGTRFNYSTIDTQVLGWVLEAATGRSLAQYATERLWSRIGAEHDAYYWLTRKHPRTAIGGGSLNATPRDMARLGLLMSRGGELNGQRIVPEEWVARSRGRGVPHLDVGALGPNDPAHYGYSNQWWTLGGERRPFTAVGIHGQYLYVDPDADVVIVKTSAWPTADDVSRDAESVTALRAVADHLQELHR</sequence>
<evidence type="ECO:0000313" key="3">
    <source>
        <dbReference type="EMBL" id="AZS75018.1"/>
    </source>
</evidence>
<dbReference type="SUPFAM" id="SSF56601">
    <property type="entry name" value="beta-lactamase/transpeptidase-like"/>
    <property type="match status" value="1"/>
</dbReference>
<dbReference type="InterPro" id="IPR050789">
    <property type="entry name" value="Diverse_Enzym_Activities"/>
</dbReference>
<accession>A0A3Q9K9M6</accession>
<dbReference type="Pfam" id="PF00144">
    <property type="entry name" value="Beta-lactamase"/>
    <property type="match status" value="1"/>
</dbReference>
<dbReference type="EMBL" id="CP029042">
    <property type="protein sequence ID" value="AZS75018.1"/>
    <property type="molecule type" value="Genomic_DNA"/>
</dbReference>
<dbReference type="AlphaFoldDB" id="A0A3Q9K9M6"/>
<protein>
    <submittedName>
        <fullName evidence="3">Serine hydrolase</fullName>
    </submittedName>
</protein>
<dbReference type="InterPro" id="IPR012338">
    <property type="entry name" value="Beta-lactam/transpept-like"/>
</dbReference>
<evidence type="ECO:0000256" key="1">
    <source>
        <dbReference type="SAM" id="Phobius"/>
    </source>
</evidence>
<dbReference type="InterPro" id="IPR001466">
    <property type="entry name" value="Beta-lactam-related"/>
</dbReference>
<evidence type="ECO:0000259" key="2">
    <source>
        <dbReference type="Pfam" id="PF00144"/>
    </source>
</evidence>
<keyword evidence="1" id="KW-0812">Transmembrane</keyword>
<dbReference type="Proteomes" id="UP000275579">
    <property type="component" value="Chromosome"/>
</dbReference>
<keyword evidence="1" id="KW-0472">Membrane</keyword>
<feature type="domain" description="Beta-lactamase-related" evidence="2">
    <location>
        <begin position="93"/>
        <end position="387"/>
    </location>
</feature>
<dbReference type="RefSeq" id="WP_127153799.1">
    <property type="nucleotide sequence ID" value="NZ_CP029042.1"/>
</dbReference>
<evidence type="ECO:0000313" key="4">
    <source>
        <dbReference type="Proteomes" id="UP000275579"/>
    </source>
</evidence>
<gene>
    <name evidence="3" type="ORF">DDE74_32505</name>
</gene>
<dbReference type="GO" id="GO:0016787">
    <property type="term" value="F:hydrolase activity"/>
    <property type="evidence" value="ECO:0007669"/>
    <property type="project" value="UniProtKB-KW"/>
</dbReference>